<dbReference type="Pfam" id="PF00216">
    <property type="entry name" value="Bac_DNA_binding"/>
    <property type="match status" value="1"/>
</dbReference>
<dbReference type="GO" id="GO:0030261">
    <property type="term" value="P:chromosome condensation"/>
    <property type="evidence" value="ECO:0007669"/>
    <property type="project" value="UniProtKB-KW"/>
</dbReference>
<dbReference type="SUPFAM" id="SSF47729">
    <property type="entry name" value="IHF-like DNA-binding proteins"/>
    <property type="match status" value="1"/>
</dbReference>
<dbReference type="PROSITE" id="PS00045">
    <property type="entry name" value="HISTONE_LIKE"/>
    <property type="match status" value="1"/>
</dbReference>
<dbReference type="PANTHER" id="PTHR33175">
    <property type="entry name" value="DNA-BINDING PROTEIN HU"/>
    <property type="match status" value="1"/>
</dbReference>
<name>A0A8G2BU95_9BACT</name>
<comment type="similarity">
    <text evidence="1 4">Belongs to the bacterial histone-like protein family.</text>
</comment>
<dbReference type="InterPro" id="IPR020816">
    <property type="entry name" value="Histone-like_DNA-bd_CS"/>
</dbReference>
<proteinExistence type="inferred from homology"/>
<evidence type="ECO:0000313" key="6">
    <source>
        <dbReference type="Proteomes" id="UP000236725"/>
    </source>
</evidence>
<keyword evidence="3 5" id="KW-0238">DNA-binding</keyword>
<reference evidence="5 6" key="1">
    <citation type="submission" date="2016-10" db="EMBL/GenBank/DDBJ databases">
        <authorList>
            <person name="Varghese N."/>
            <person name="Submissions S."/>
        </authorList>
    </citation>
    <scope>NUCLEOTIDE SEQUENCE [LARGE SCALE GENOMIC DNA]</scope>
    <source>
        <strain evidence="5 6">DSM 29073</strain>
    </source>
</reference>
<dbReference type="Gene3D" id="4.10.520.10">
    <property type="entry name" value="IHF-like DNA-binding proteins"/>
    <property type="match status" value="1"/>
</dbReference>
<sequence length="93" mass="10477">MNKTDLANALSEKMDITQQESLRFIGSLMEVIGEELGNDGMIALQGFGSLVPWKQKERPGRNPQNGAPCTIRQRMSVKFRPGKFLLESINRQK</sequence>
<dbReference type="InterPro" id="IPR010992">
    <property type="entry name" value="IHF-like_DNA-bd_dom_sf"/>
</dbReference>
<dbReference type="AlphaFoldDB" id="A0A8G2BU95"/>
<dbReference type="GO" id="GO:0005829">
    <property type="term" value="C:cytosol"/>
    <property type="evidence" value="ECO:0007669"/>
    <property type="project" value="TreeGrafter"/>
</dbReference>
<dbReference type="EMBL" id="FNVS01000001">
    <property type="protein sequence ID" value="SEF43486.1"/>
    <property type="molecule type" value="Genomic_DNA"/>
</dbReference>
<organism evidence="5 6">
    <name type="scientific">Parabacteroides chinchillae</name>
    <dbReference type="NCBI Taxonomy" id="871327"/>
    <lineage>
        <taxon>Bacteria</taxon>
        <taxon>Pseudomonadati</taxon>
        <taxon>Bacteroidota</taxon>
        <taxon>Bacteroidia</taxon>
        <taxon>Bacteroidales</taxon>
        <taxon>Tannerellaceae</taxon>
        <taxon>Parabacteroides</taxon>
    </lineage>
</organism>
<dbReference type="Proteomes" id="UP000236725">
    <property type="component" value="Unassembled WGS sequence"/>
</dbReference>
<evidence type="ECO:0000313" key="5">
    <source>
        <dbReference type="EMBL" id="SEF43486.1"/>
    </source>
</evidence>
<dbReference type="PANTHER" id="PTHR33175:SF3">
    <property type="entry name" value="DNA-BINDING PROTEIN HU-BETA"/>
    <property type="match status" value="1"/>
</dbReference>
<keyword evidence="6" id="KW-1185">Reference proteome</keyword>
<keyword evidence="2" id="KW-0226">DNA condensation</keyword>
<dbReference type="RefSeq" id="WP_099465228.1">
    <property type="nucleotide sequence ID" value="NZ_FNVS01000001.1"/>
</dbReference>
<evidence type="ECO:0000256" key="2">
    <source>
        <dbReference type="ARBA" id="ARBA00023067"/>
    </source>
</evidence>
<evidence type="ECO:0000256" key="4">
    <source>
        <dbReference type="RuleBase" id="RU003939"/>
    </source>
</evidence>
<dbReference type="InterPro" id="IPR000119">
    <property type="entry name" value="Hist_DNA-bd"/>
</dbReference>
<evidence type="ECO:0000256" key="1">
    <source>
        <dbReference type="ARBA" id="ARBA00010529"/>
    </source>
</evidence>
<evidence type="ECO:0000256" key="3">
    <source>
        <dbReference type="ARBA" id="ARBA00023125"/>
    </source>
</evidence>
<protein>
    <submittedName>
        <fullName evidence="5">DNA-binding protein HU-beta/integration host factor subunit alpha/DNA-binding protein HU-alpha</fullName>
    </submittedName>
</protein>
<comment type="caution">
    <text evidence="5">The sequence shown here is derived from an EMBL/GenBank/DDBJ whole genome shotgun (WGS) entry which is preliminary data.</text>
</comment>
<dbReference type="GO" id="GO:0003677">
    <property type="term" value="F:DNA binding"/>
    <property type="evidence" value="ECO:0007669"/>
    <property type="project" value="UniProtKB-KW"/>
</dbReference>
<dbReference type="PRINTS" id="PR01727">
    <property type="entry name" value="DNABINDINGHU"/>
</dbReference>
<accession>A0A8G2BU95</accession>
<dbReference type="GO" id="GO:0030527">
    <property type="term" value="F:structural constituent of chromatin"/>
    <property type="evidence" value="ECO:0007669"/>
    <property type="project" value="InterPro"/>
</dbReference>
<gene>
    <name evidence="5" type="ORF">SAMN05444001_101180</name>
</gene>
<dbReference type="SMART" id="SM00411">
    <property type="entry name" value="BHL"/>
    <property type="match status" value="1"/>
</dbReference>
<dbReference type="CDD" id="cd13832">
    <property type="entry name" value="IHF"/>
    <property type="match status" value="1"/>
</dbReference>